<dbReference type="Proteomes" id="UP000002605">
    <property type="component" value="Chromosome 7"/>
</dbReference>
<reference evidence="5 6" key="1">
    <citation type="journal article" date="2009" name="Genome Res.">
        <title>Comparative genomics of the fungal pathogens Candida dubliniensis and Candida albicans.</title>
        <authorList>
            <person name="Jackson A.P."/>
            <person name="Gamble J.A."/>
            <person name="Yeomans T."/>
            <person name="Moran G.P."/>
            <person name="Saunders D."/>
            <person name="Harris D."/>
            <person name="Aslett M."/>
            <person name="Barrell J.F."/>
            <person name="Butler G."/>
            <person name="Citiulo F."/>
            <person name="Coleman D.C."/>
            <person name="de Groot P.W.J."/>
            <person name="Goodwin T.J."/>
            <person name="Quail M.A."/>
            <person name="McQuillan J."/>
            <person name="Munro C.A."/>
            <person name="Pain A."/>
            <person name="Poulter R.T."/>
            <person name="Rajandream M.A."/>
            <person name="Renauld H."/>
            <person name="Spiering M.J."/>
            <person name="Tivey A."/>
            <person name="Gow N.A.R."/>
            <person name="Barrell B."/>
            <person name="Sullivan D.J."/>
            <person name="Berriman M."/>
        </authorList>
    </citation>
    <scope>NUCLEOTIDE SEQUENCE [LARGE SCALE GENOMIC DNA]</scope>
    <source>
        <strain evidence="6">CD36 / ATCC MYA-646 / CBS 7987 / NCPF 3949 / NRRL Y-17841</strain>
    </source>
</reference>
<evidence type="ECO:0000313" key="6">
    <source>
        <dbReference type="Proteomes" id="UP000002605"/>
    </source>
</evidence>
<dbReference type="InterPro" id="IPR050425">
    <property type="entry name" value="NAD(P)_dehydrat-like"/>
</dbReference>
<gene>
    <name evidence="4" type="ordered locus">Cd36_70980</name>
    <name evidence="5" type="ORF">CD36_70980</name>
</gene>
<dbReference type="CDD" id="cd05227">
    <property type="entry name" value="AR_SDR_e"/>
    <property type="match status" value="1"/>
</dbReference>
<dbReference type="HOGENOM" id="CLU_007383_9_2_1"/>
<dbReference type="EC" id="1.1.1.283" evidence="5"/>
<dbReference type="SUPFAM" id="SSF51735">
    <property type="entry name" value="NAD(P)-binding Rossmann-fold domains"/>
    <property type="match status" value="1"/>
</dbReference>
<dbReference type="Pfam" id="PF01370">
    <property type="entry name" value="Epimerase"/>
    <property type="match status" value="1"/>
</dbReference>
<dbReference type="VEuPathDB" id="FungiDB:CD36_70980"/>
<evidence type="ECO:0000256" key="1">
    <source>
        <dbReference type="ARBA" id="ARBA00023002"/>
    </source>
</evidence>
<dbReference type="GO" id="GO:0043892">
    <property type="term" value="F:methylglyoxal reductase (NADPH) activity"/>
    <property type="evidence" value="ECO:0007669"/>
    <property type="project" value="UniProtKB-EC"/>
</dbReference>
<protein>
    <submittedName>
        <fullName evidence="5">NADPH-dependent methylglyoxal reductase, putative</fullName>
        <ecNumber evidence="5">1.1.1.283</ecNumber>
    </submittedName>
</protein>
<evidence type="ECO:0000256" key="2">
    <source>
        <dbReference type="ARBA" id="ARBA00023445"/>
    </source>
</evidence>
<organism evidence="5 6">
    <name type="scientific">Candida dubliniensis (strain CD36 / ATCC MYA-646 / CBS 7987 / NCPF 3949 / NRRL Y-17841)</name>
    <name type="common">Yeast</name>
    <dbReference type="NCBI Taxonomy" id="573826"/>
    <lineage>
        <taxon>Eukaryota</taxon>
        <taxon>Fungi</taxon>
        <taxon>Dikarya</taxon>
        <taxon>Ascomycota</taxon>
        <taxon>Saccharomycotina</taxon>
        <taxon>Pichiomycetes</taxon>
        <taxon>Debaryomycetaceae</taxon>
        <taxon>Candida/Lodderomyces clade</taxon>
        <taxon>Candida</taxon>
    </lineage>
</organism>
<comment type="similarity">
    <text evidence="2">Belongs to the NAD(P)-dependent epimerase/dehydratase family. Dihydroflavonol-4-reductase subfamily.</text>
</comment>
<dbReference type="eggNOG" id="KOG1502">
    <property type="taxonomic scope" value="Eukaryota"/>
</dbReference>
<dbReference type="RefSeq" id="XP_002421318.1">
    <property type="nucleotide sequence ID" value="XM_002421273.1"/>
</dbReference>
<evidence type="ECO:0000313" key="4">
    <source>
        <dbReference type="CGD" id="CAL0000159758"/>
    </source>
</evidence>
<dbReference type="AlphaFoldDB" id="B9WK01"/>
<keyword evidence="1 5" id="KW-0560">Oxidoreductase</keyword>
<dbReference type="PANTHER" id="PTHR10366">
    <property type="entry name" value="NAD DEPENDENT EPIMERASE/DEHYDRATASE"/>
    <property type="match status" value="1"/>
</dbReference>
<dbReference type="OrthoDB" id="2735536at2759"/>
<dbReference type="InterPro" id="IPR036291">
    <property type="entry name" value="NAD(P)-bd_dom_sf"/>
</dbReference>
<proteinExistence type="inferred from homology"/>
<dbReference type="Gene3D" id="3.40.50.720">
    <property type="entry name" value="NAD(P)-binding Rossmann-like Domain"/>
    <property type="match status" value="1"/>
</dbReference>
<sequence length="347" mass="38487">MSQTVILTGATGYVGQHILGELLDSRYKVIAIVRSQKSSDTLSKLFKQNPNLEFEIVEQLDKPHALDKVLEKHQEAATFISTAAVVTFQAEDYERDVINPAIDLVKNIFSSIKDHAPQITRVILTSSSASVVGLDKAFAYDAEYSDNDWSPLTREMSTSDGTMAYFASKKLAEEEAWKFIKEEKPKFDLVAIMPALVLGPVRFSSELSNGKFPSTSGMIGGLLHLKPDDAIPPMTAGAVDVRDVARLHVDVIASESASNQRILVESDKITNDNIIQTIIDNFPTYKNKLPTPNPVSHSKFVKPNDERSRKIIGFSLRPLKDSVVDLIKQIDQENSVIESIEKLDIKE</sequence>
<accession>B9WK01</accession>
<dbReference type="KEGG" id="cdu:CD36_70980"/>
<dbReference type="CGD" id="CAL0000159758">
    <property type="gene designation" value="Cd36_70980"/>
</dbReference>
<dbReference type="InterPro" id="IPR001509">
    <property type="entry name" value="Epimerase_deHydtase"/>
</dbReference>
<keyword evidence="6" id="KW-1185">Reference proteome</keyword>
<evidence type="ECO:0000313" key="5">
    <source>
        <dbReference type="EMBL" id="CAX40652.1"/>
    </source>
</evidence>
<dbReference type="GeneID" id="8049285"/>
<feature type="domain" description="NAD-dependent epimerase/dehydratase" evidence="3">
    <location>
        <begin position="5"/>
        <end position="215"/>
    </location>
</feature>
<dbReference type="PANTHER" id="PTHR10366:SF564">
    <property type="entry name" value="STEROL-4-ALPHA-CARBOXYLATE 3-DEHYDROGENASE, DECARBOXYLATING"/>
    <property type="match status" value="1"/>
</dbReference>
<evidence type="ECO:0000259" key="3">
    <source>
        <dbReference type="Pfam" id="PF01370"/>
    </source>
</evidence>
<dbReference type="EMBL" id="FM992694">
    <property type="protein sequence ID" value="CAX40652.1"/>
    <property type="molecule type" value="Genomic_DNA"/>
</dbReference>
<name>B9WK01_CANDC</name>